<dbReference type="VEuPathDB" id="VectorBase:HLOH_046659"/>
<reference evidence="2 3" key="1">
    <citation type="journal article" date="2020" name="Cell">
        <title>Large-Scale Comparative Analyses of Tick Genomes Elucidate Their Genetic Diversity and Vector Capacities.</title>
        <authorList>
            <consortium name="Tick Genome and Microbiome Consortium (TIGMIC)"/>
            <person name="Jia N."/>
            <person name="Wang J."/>
            <person name="Shi W."/>
            <person name="Du L."/>
            <person name="Sun Y."/>
            <person name="Zhan W."/>
            <person name="Jiang J.F."/>
            <person name="Wang Q."/>
            <person name="Zhang B."/>
            <person name="Ji P."/>
            <person name="Bell-Sakyi L."/>
            <person name="Cui X.M."/>
            <person name="Yuan T.T."/>
            <person name="Jiang B.G."/>
            <person name="Yang W.F."/>
            <person name="Lam T.T."/>
            <person name="Chang Q.C."/>
            <person name="Ding S.J."/>
            <person name="Wang X.J."/>
            <person name="Zhu J.G."/>
            <person name="Ruan X.D."/>
            <person name="Zhao L."/>
            <person name="Wei J.T."/>
            <person name="Ye R.Z."/>
            <person name="Que T.C."/>
            <person name="Du C.H."/>
            <person name="Zhou Y.H."/>
            <person name="Cheng J.X."/>
            <person name="Dai P.F."/>
            <person name="Guo W.B."/>
            <person name="Han X.H."/>
            <person name="Huang E.J."/>
            <person name="Li L.F."/>
            <person name="Wei W."/>
            <person name="Gao Y.C."/>
            <person name="Liu J.Z."/>
            <person name="Shao H.Z."/>
            <person name="Wang X."/>
            <person name="Wang C.C."/>
            <person name="Yang T.C."/>
            <person name="Huo Q.B."/>
            <person name="Li W."/>
            <person name="Chen H.Y."/>
            <person name="Chen S.E."/>
            <person name="Zhou L.G."/>
            <person name="Ni X.B."/>
            <person name="Tian J.H."/>
            <person name="Sheng Y."/>
            <person name="Liu T."/>
            <person name="Pan Y.S."/>
            <person name="Xia L.Y."/>
            <person name="Li J."/>
            <person name="Zhao F."/>
            <person name="Cao W.C."/>
        </authorList>
    </citation>
    <scope>NUCLEOTIDE SEQUENCE [LARGE SCALE GENOMIC DNA]</scope>
    <source>
        <strain evidence="2">HaeL-2018</strain>
    </source>
</reference>
<comment type="caution">
    <text evidence="2">The sequence shown here is derived from an EMBL/GenBank/DDBJ whole genome shotgun (WGS) entry which is preliminary data.</text>
</comment>
<feature type="compositionally biased region" description="Polar residues" evidence="1">
    <location>
        <begin position="78"/>
        <end position="98"/>
    </location>
</feature>
<feature type="region of interest" description="Disordered" evidence="1">
    <location>
        <begin position="78"/>
        <end position="107"/>
    </location>
</feature>
<keyword evidence="3" id="KW-1185">Reference proteome</keyword>
<sequence>MSSTTPSLERKSLPSMTGTDKPGKQTKRCLRFLPSKPSVSHTAPSAFAEPAAKLKGVSAGLTRILLLRQASNISSPIRETVEPVSTSAKSSRPTNCTRMNGAGEEGSPCALHAEEASWPPAPASAYSGGSLAPPLPGPPFSLPAGDDKLRPSPPPAIRVSLRATHFLGALTGKVARLATKPAQAGCFVLPPFSVACVASDRGVCGAVIRSPSRPGATRFERFLGSRRQPVVKLGE</sequence>
<evidence type="ECO:0000313" key="3">
    <source>
        <dbReference type="Proteomes" id="UP000821853"/>
    </source>
</evidence>
<feature type="region of interest" description="Disordered" evidence="1">
    <location>
        <begin position="1"/>
        <end position="27"/>
    </location>
</feature>
<protein>
    <submittedName>
        <fullName evidence="2">Uncharacterized protein</fullName>
    </submittedName>
</protein>
<dbReference type="EMBL" id="JABSTR010000007">
    <property type="protein sequence ID" value="KAH9375313.1"/>
    <property type="molecule type" value="Genomic_DNA"/>
</dbReference>
<proteinExistence type="predicted"/>
<evidence type="ECO:0000256" key="1">
    <source>
        <dbReference type="SAM" id="MobiDB-lite"/>
    </source>
</evidence>
<dbReference type="Proteomes" id="UP000821853">
    <property type="component" value="Chromosome 5"/>
</dbReference>
<dbReference type="AlphaFoldDB" id="A0A9J6GKD3"/>
<evidence type="ECO:0000313" key="2">
    <source>
        <dbReference type="EMBL" id="KAH9375313.1"/>
    </source>
</evidence>
<organism evidence="2 3">
    <name type="scientific">Haemaphysalis longicornis</name>
    <name type="common">Bush tick</name>
    <dbReference type="NCBI Taxonomy" id="44386"/>
    <lineage>
        <taxon>Eukaryota</taxon>
        <taxon>Metazoa</taxon>
        <taxon>Ecdysozoa</taxon>
        <taxon>Arthropoda</taxon>
        <taxon>Chelicerata</taxon>
        <taxon>Arachnida</taxon>
        <taxon>Acari</taxon>
        <taxon>Parasitiformes</taxon>
        <taxon>Ixodida</taxon>
        <taxon>Ixodoidea</taxon>
        <taxon>Ixodidae</taxon>
        <taxon>Haemaphysalinae</taxon>
        <taxon>Haemaphysalis</taxon>
    </lineage>
</organism>
<name>A0A9J6GKD3_HAELO</name>
<accession>A0A9J6GKD3</accession>
<gene>
    <name evidence="2" type="ORF">HPB48_009181</name>
</gene>